<dbReference type="Pfam" id="PF02645">
    <property type="entry name" value="DegV"/>
    <property type="match status" value="1"/>
</dbReference>
<dbReference type="NCBIfam" id="TIGR00762">
    <property type="entry name" value="DegV"/>
    <property type="match status" value="1"/>
</dbReference>
<dbReference type="PROSITE" id="PS51482">
    <property type="entry name" value="DEGV"/>
    <property type="match status" value="1"/>
</dbReference>
<comment type="caution">
    <text evidence="2">The sequence shown here is derived from an EMBL/GenBank/DDBJ whole genome shotgun (WGS) entry which is preliminary data.</text>
</comment>
<organism evidence="2 3">
    <name type="scientific">Schinkia azotoformans MEV2011</name>
    <dbReference type="NCBI Taxonomy" id="1348973"/>
    <lineage>
        <taxon>Bacteria</taxon>
        <taxon>Bacillati</taxon>
        <taxon>Bacillota</taxon>
        <taxon>Bacilli</taxon>
        <taxon>Bacillales</taxon>
        <taxon>Bacillaceae</taxon>
        <taxon>Calidifontibacillus/Schinkia group</taxon>
        <taxon>Schinkia</taxon>
    </lineage>
</organism>
<dbReference type="RefSeq" id="WP_035192745.1">
    <property type="nucleotide sequence ID" value="NZ_JJRY01000001.1"/>
</dbReference>
<dbReference type="Proteomes" id="UP000027936">
    <property type="component" value="Unassembled WGS sequence"/>
</dbReference>
<evidence type="ECO:0000313" key="2">
    <source>
        <dbReference type="EMBL" id="KEF40337.1"/>
    </source>
</evidence>
<proteinExistence type="predicted"/>
<dbReference type="EMBL" id="JJRY01000001">
    <property type="protein sequence ID" value="KEF40337.1"/>
    <property type="molecule type" value="Genomic_DNA"/>
</dbReference>
<reference evidence="2 3" key="1">
    <citation type="submission" date="2014-04" db="EMBL/GenBank/DDBJ databases">
        <title>Draft genome sequence of Bacillus azotoformans MEV2011, a (co-) denitrifying strain unable to grow in the presence of oxygen.</title>
        <authorList>
            <person name="Nielsen M."/>
            <person name="Schreiber L."/>
            <person name="Finster K."/>
            <person name="Schramm A."/>
        </authorList>
    </citation>
    <scope>NUCLEOTIDE SEQUENCE [LARGE SCALE GENOMIC DNA]</scope>
    <source>
        <strain evidence="2 3">MEV2011</strain>
    </source>
</reference>
<accession>A0A072NSY4</accession>
<dbReference type="PATRIC" id="fig|1348973.3.peg.351"/>
<dbReference type="OrthoDB" id="9775494at2"/>
<dbReference type="GO" id="GO:0008289">
    <property type="term" value="F:lipid binding"/>
    <property type="evidence" value="ECO:0007669"/>
    <property type="project" value="UniProtKB-KW"/>
</dbReference>
<protein>
    <submittedName>
        <fullName evidence="2">EDD domain protein, DegV family</fullName>
    </submittedName>
</protein>
<sequence>MKTAIVTDSTAYIPQSLREQLHIEICPLNVIFGSESYHEELELTADDFYEKVRNVPEFPKTSQPAIGLFEQTFKNLAKKGYEAVISIHLSSGISGTFQASVTAGGMVDEILVYSFDSEISCMPQGFYAIEAAEMALQGKEPKKILERLNEMKKSMRAYFMVDDLAHLQRGGRLNGAQALIGSLLQVKPILHFEDAKIVPFEKIRTHKKAIKRILELFDEDAKTGVPIKASLIHANRLDIVEELKNQIQSEYKNVEIDISYFGAVIGTHLGEGAIGLGWYKK</sequence>
<dbReference type="InterPro" id="IPR003797">
    <property type="entry name" value="DegV"/>
</dbReference>
<dbReference type="AlphaFoldDB" id="A0A072NSY4"/>
<name>A0A072NSY4_SCHAZ</name>
<dbReference type="PANTHER" id="PTHR33434:SF2">
    <property type="entry name" value="FATTY ACID-BINDING PROTEIN TM_1468"/>
    <property type="match status" value="1"/>
</dbReference>
<dbReference type="InterPro" id="IPR043168">
    <property type="entry name" value="DegV_C"/>
</dbReference>
<gene>
    <name evidence="2" type="ORF">M670_00363</name>
</gene>
<evidence type="ECO:0000256" key="1">
    <source>
        <dbReference type="ARBA" id="ARBA00023121"/>
    </source>
</evidence>
<dbReference type="SUPFAM" id="SSF82549">
    <property type="entry name" value="DAK1/DegV-like"/>
    <property type="match status" value="1"/>
</dbReference>
<keyword evidence="1" id="KW-0446">Lipid-binding</keyword>
<dbReference type="InterPro" id="IPR050270">
    <property type="entry name" value="DegV_domain_contain"/>
</dbReference>
<dbReference type="Gene3D" id="3.30.1180.10">
    <property type="match status" value="1"/>
</dbReference>
<dbReference type="PANTHER" id="PTHR33434">
    <property type="entry name" value="DEGV DOMAIN-CONTAINING PROTEIN DR_1986-RELATED"/>
    <property type="match status" value="1"/>
</dbReference>
<dbReference type="Gene3D" id="3.40.50.10170">
    <property type="match status" value="1"/>
</dbReference>
<evidence type="ECO:0000313" key="3">
    <source>
        <dbReference type="Proteomes" id="UP000027936"/>
    </source>
</evidence>